<keyword evidence="3 5" id="KW-1133">Transmembrane helix</keyword>
<dbReference type="KEGG" id="cel:CELE_F52F10.5"/>
<dbReference type="WormBase" id="F52F10.5b">
    <property type="protein sequence ID" value="CE38192"/>
    <property type="gene ID" value="WBGene00018709"/>
    <property type="gene designation" value="srsx-8"/>
</dbReference>
<dbReference type="CTD" id="186126"/>
<dbReference type="Pfam" id="PF10320">
    <property type="entry name" value="7TM_GPCR_Srsx"/>
    <property type="match status" value="1"/>
</dbReference>
<dbReference type="RefSeq" id="NP_503444.4">
    <property type="nucleotide sequence ID" value="NM_071043.5"/>
</dbReference>
<sequence>MQRWNQIFIASHKSIFILLGMFGNIHLIYIILTTSSFRSKASYLQCIQSFAQVFCILNSCIDVYLMLTDSVILRQTCFNITFSTVFCYCVQSTIMFFILLDILILVVFPVAHRNTGTLKYVLIMSTIPFIWGAAVVTIGYQAEENPTLHLCNYFIALQRPLRRVLASATVISNTFSLVVFVILISIFWKKGKTSNESSKTMRHLKFSAIIFIISNYLSVFVINAFILYGYAGDELNGVIGNISIFSMISFTHTFYTIIWRSKDYRKRFFRMYCTAYGPSVTMVVPTALKNTPPSDN</sequence>
<keyword evidence="4 5" id="KW-0472">Membrane</keyword>
<dbReference type="FunCoup" id="Q9UAR1">
    <property type="interactions" value="40"/>
</dbReference>
<evidence type="ECO:0000256" key="3">
    <source>
        <dbReference type="ARBA" id="ARBA00022989"/>
    </source>
</evidence>
<dbReference type="HOGENOM" id="CLU_074191_0_0_1"/>
<evidence type="ECO:0000256" key="5">
    <source>
        <dbReference type="SAM" id="Phobius"/>
    </source>
</evidence>
<dbReference type="GeneID" id="186126"/>
<feature type="transmembrane region" description="Helical" evidence="5">
    <location>
        <begin position="15"/>
        <end position="37"/>
    </location>
</feature>
<dbReference type="SMR" id="Q9UAR1"/>
<evidence type="ECO:0000313" key="8">
    <source>
        <dbReference type="WormBase" id="F52F10.5b"/>
    </source>
</evidence>
<dbReference type="eggNOG" id="ENOG502THSW">
    <property type="taxonomic scope" value="Eukaryota"/>
</dbReference>
<feature type="transmembrane region" description="Helical" evidence="5">
    <location>
        <begin position="209"/>
        <end position="231"/>
    </location>
</feature>
<evidence type="ECO:0000256" key="1">
    <source>
        <dbReference type="ARBA" id="ARBA00004370"/>
    </source>
</evidence>
<feature type="transmembrane region" description="Helical" evidence="5">
    <location>
        <begin position="49"/>
        <end position="68"/>
    </location>
</feature>
<feature type="transmembrane region" description="Helical" evidence="5">
    <location>
        <begin position="120"/>
        <end position="140"/>
    </location>
</feature>
<accession>Q9UAR1</accession>
<dbReference type="InterPro" id="IPR000276">
    <property type="entry name" value="GPCR_Rhodpsn"/>
</dbReference>
<dbReference type="AlphaFoldDB" id="Q9UAR1"/>
<protein>
    <submittedName>
        <fullName evidence="6">G_PROTEIN_RECEP_F1_2 domain-containing protein</fullName>
    </submittedName>
</protein>
<feature type="transmembrane region" description="Helical" evidence="5">
    <location>
        <begin position="164"/>
        <end position="188"/>
    </location>
</feature>
<dbReference type="OMA" id="YTIIWRS"/>
<gene>
    <name evidence="6 8" type="primary">srsx-8</name>
    <name evidence="6" type="ORF">CELE_F52F10.5</name>
    <name evidence="8" type="ORF">F52F10.5</name>
</gene>
<dbReference type="PaxDb" id="6239-F52F10.5"/>
<feature type="transmembrane region" description="Helical" evidence="5">
    <location>
        <begin position="80"/>
        <end position="108"/>
    </location>
</feature>
<evidence type="ECO:0000313" key="6">
    <source>
        <dbReference type="EMBL" id="CCD69594.2"/>
    </source>
</evidence>
<dbReference type="InParanoid" id="Q9UAR1"/>
<dbReference type="InterPro" id="IPR019424">
    <property type="entry name" value="7TM_GPCR_Srsx"/>
</dbReference>
<proteinExistence type="predicted"/>
<dbReference type="SMART" id="SM01381">
    <property type="entry name" value="7TM_GPCR_Srsx"/>
    <property type="match status" value="1"/>
</dbReference>
<dbReference type="Proteomes" id="UP000001940">
    <property type="component" value="Chromosome V"/>
</dbReference>
<dbReference type="OrthoDB" id="5830500at2759"/>
<evidence type="ECO:0000256" key="4">
    <source>
        <dbReference type="ARBA" id="ARBA00023136"/>
    </source>
</evidence>
<dbReference type="GO" id="GO:0016020">
    <property type="term" value="C:membrane"/>
    <property type="evidence" value="ECO:0007669"/>
    <property type="project" value="UniProtKB-SubCell"/>
</dbReference>
<evidence type="ECO:0000313" key="7">
    <source>
        <dbReference type="Proteomes" id="UP000001940"/>
    </source>
</evidence>
<dbReference type="STRING" id="6239.F52F10.5b.1"/>
<name>Q9UAR1_CAEEL</name>
<dbReference type="UCSC" id="F52F10.5">
    <property type="organism name" value="c. elegans"/>
</dbReference>
<dbReference type="GO" id="GO:0004930">
    <property type="term" value="F:G protein-coupled receptor activity"/>
    <property type="evidence" value="ECO:0007669"/>
    <property type="project" value="InterPro"/>
</dbReference>
<reference evidence="6 7" key="1">
    <citation type="journal article" date="1998" name="Science">
        <title>Genome sequence of the nematode C. elegans: a platform for investigating biology.</title>
        <authorList>
            <consortium name="The C. elegans sequencing consortium"/>
            <person name="Sulson J.E."/>
            <person name="Waterston R."/>
        </authorList>
    </citation>
    <scope>NUCLEOTIDE SEQUENCE [LARGE SCALE GENOMIC DNA]</scope>
    <source>
        <strain evidence="6 7">Bristol N2</strain>
    </source>
</reference>
<evidence type="ECO:0000256" key="2">
    <source>
        <dbReference type="ARBA" id="ARBA00022692"/>
    </source>
</evidence>
<dbReference type="Gene3D" id="1.20.1070.10">
    <property type="entry name" value="Rhodopsin 7-helix transmembrane proteins"/>
    <property type="match status" value="1"/>
</dbReference>
<feature type="transmembrane region" description="Helical" evidence="5">
    <location>
        <begin position="237"/>
        <end position="257"/>
    </location>
</feature>
<dbReference type="PhylomeDB" id="Q9UAR1"/>
<keyword evidence="7" id="KW-1185">Reference proteome</keyword>
<dbReference type="SUPFAM" id="SSF81321">
    <property type="entry name" value="Family A G protein-coupled receptor-like"/>
    <property type="match status" value="1"/>
</dbReference>
<dbReference type="InterPro" id="IPR047130">
    <property type="entry name" value="7TM_GPCR_Srsx_nematod"/>
</dbReference>
<dbReference type="PANTHER" id="PTHR23360:SF6">
    <property type="entry name" value="G_PROTEIN_RECEP_F1_2 DOMAIN-CONTAINING PROTEIN"/>
    <property type="match status" value="1"/>
</dbReference>
<dbReference type="EMBL" id="BX284605">
    <property type="protein sequence ID" value="CCD69594.2"/>
    <property type="molecule type" value="Genomic_DNA"/>
</dbReference>
<keyword evidence="2 5" id="KW-0812">Transmembrane</keyword>
<dbReference type="AGR" id="WB:WBGene00018709"/>
<dbReference type="PANTHER" id="PTHR23360">
    <property type="entry name" value="G-PROTEIN COUPLED RECEPTORS FAMILY 1 PROFILE DOMAIN-CONTAINING PROTEIN-RELATED"/>
    <property type="match status" value="1"/>
</dbReference>
<comment type="subcellular location">
    <subcellularLocation>
        <location evidence="1">Membrane</location>
    </subcellularLocation>
</comment>
<organism evidence="6 7">
    <name type="scientific">Caenorhabditis elegans</name>
    <dbReference type="NCBI Taxonomy" id="6239"/>
    <lineage>
        <taxon>Eukaryota</taxon>
        <taxon>Metazoa</taxon>
        <taxon>Ecdysozoa</taxon>
        <taxon>Nematoda</taxon>
        <taxon>Chromadorea</taxon>
        <taxon>Rhabditida</taxon>
        <taxon>Rhabditina</taxon>
        <taxon>Rhabditomorpha</taxon>
        <taxon>Rhabditoidea</taxon>
        <taxon>Rhabditidae</taxon>
        <taxon>Peloderinae</taxon>
        <taxon>Caenorhabditis</taxon>
    </lineage>
</organism>